<organism evidence="1 2">
    <name type="scientific">Rubroshorea leprosula</name>
    <dbReference type="NCBI Taxonomy" id="152421"/>
    <lineage>
        <taxon>Eukaryota</taxon>
        <taxon>Viridiplantae</taxon>
        <taxon>Streptophyta</taxon>
        <taxon>Embryophyta</taxon>
        <taxon>Tracheophyta</taxon>
        <taxon>Spermatophyta</taxon>
        <taxon>Magnoliopsida</taxon>
        <taxon>eudicotyledons</taxon>
        <taxon>Gunneridae</taxon>
        <taxon>Pentapetalae</taxon>
        <taxon>rosids</taxon>
        <taxon>malvids</taxon>
        <taxon>Malvales</taxon>
        <taxon>Dipterocarpaceae</taxon>
        <taxon>Rubroshorea</taxon>
    </lineage>
</organism>
<comment type="caution">
    <text evidence="1">The sequence shown here is derived from an EMBL/GenBank/DDBJ whole genome shotgun (WGS) entry which is preliminary data.</text>
</comment>
<reference evidence="1 2" key="1">
    <citation type="journal article" date="2021" name="Commun. Biol.">
        <title>The genome of Shorea leprosula (Dipterocarpaceae) highlights the ecological relevance of drought in aseasonal tropical rainforests.</title>
        <authorList>
            <person name="Ng K.K.S."/>
            <person name="Kobayashi M.J."/>
            <person name="Fawcett J.A."/>
            <person name="Hatakeyama M."/>
            <person name="Paape T."/>
            <person name="Ng C.H."/>
            <person name="Ang C.C."/>
            <person name="Tnah L.H."/>
            <person name="Lee C.T."/>
            <person name="Nishiyama T."/>
            <person name="Sese J."/>
            <person name="O'Brien M.J."/>
            <person name="Copetti D."/>
            <person name="Mohd Noor M.I."/>
            <person name="Ong R.C."/>
            <person name="Putra M."/>
            <person name="Sireger I.Z."/>
            <person name="Indrioko S."/>
            <person name="Kosugi Y."/>
            <person name="Izuno A."/>
            <person name="Isagi Y."/>
            <person name="Lee S.L."/>
            <person name="Shimizu K.K."/>
        </authorList>
    </citation>
    <scope>NUCLEOTIDE SEQUENCE [LARGE SCALE GENOMIC DNA]</scope>
    <source>
        <strain evidence="1">214</strain>
    </source>
</reference>
<sequence>MFLPGTSESIERTTYLPLLKAIYLERNWDAVTCLLDNHPATTTVRFMHKGSTILNMVVLTGDLEKIEKLVQIVSTEELGTQDHEGNIALAIAAVLSTTRVAECLITKYQKLITIPDKNGMVPVVKACYYHHKDMTQFLYCQTPIEFLAPESGDHGSLLLHFCLLNKILGKS</sequence>
<protein>
    <recommendedName>
        <fullName evidence="3">Ankyrin repeat protein</fullName>
    </recommendedName>
</protein>
<evidence type="ECO:0000313" key="1">
    <source>
        <dbReference type="EMBL" id="GKV36004.1"/>
    </source>
</evidence>
<dbReference type="EMBL" id="BPVZ01000114">
    <property type="protein sequence ID" value="GKV36004.1"/>
    <property type="molecule type" value="Genomic_DNA"/>
</dbReference>
<dbReference type="Gene3D" id="1.25.40.20">
    <property type="entry name" value="Ankyrin repeat-containing domain"/>
    <property type="match status" value="1"/>
</dbReference>
<name>A0AAV5LFF1_9ROSI</name>
<dbReference type="InterPro" id="IPR036770">
    <property type="entry name" value="Ankyrin_rpt-contain_sf"/>
</dbReference>
<evidence type="ECO:0000313" key="2">
    <source>
        <dbReference type="Proteomes" id="UP001054252"/>
    </source>
</evidence>
<keyword evidence="2" id="KW-1185">Reference proteome</keyword>
<dbReference type="Proteomes" id="UP001054252">
    <property type="component" value="Unassembled WGS sequence"/>
</dbReference>
<accession>A0AAV5LFF1</accession>
<dbReference type="SUPFAM" id="SSF48403">
    <property type="entry name" value="Ankyrin repeat"/>
    <property type="match status" value="1"/>
</dbReference>
<proteinExistence type="predicted"/>
<dbReference type="PANTHER" id="PTHR47303">
    <property type="match status" value="1"/>
</dbReference>
<dbReference type="PANTHER" id="PTHR47303:SF1">
    <property type="entry name" value="NF-KAPPA-B INHIBITOR BETA"/>
    <property type="match status" value="1"/>
</dbReference>
<gene>
    <name evidence="1" type="ORF">SLEP1_g44190</name>
</gene>
<evidence type="ECO:0008006" key="3">
    <source>
        <dbReference type="Google" id="ProtNLM"/>
    </source>
</evidence>
<dbReference type="AlphaFoldDB" id="A0AAV5LFF1"/>